<feature type="signal peptide" evidence="2">
    <location>
        <begin position="1"/>
        <end position="21"/>
    </location>
</feature>
<dbReference type="AlphaFoldDB" id="A0A518B4Y3"/>
<feature type="compositionally biased region" description="Basic and acidic residues" evidence="1">
    <location>
        <begin position="243"/>
        <end position="265"/>
    </location>
</feature>
<name>A0A518B4Y3_9BACT</name>
<protein>
    <recommendedName>
        <fullName evidence="5">HEAT repeat protein</fullName>
    </recommendedName>
</protein>
<dbReference type="OrthoDB" id="270355at2"/>
<gene>
    <name evidence="3" type="ORF">Pan216_29010</name>
</gene>
<proteinExistence type="predicted"/>
<dbReference type="Proteomes" id="UP000317093">
    <property type="component" value="Chromosome"/>
</dbReference>
<evidence type="ECO:0000256" key="1">
    <source>
        <dbReference type="SAM" id="MobiDB-lite"/>
    </source>
</evidence>
<dbReference type="EMBL" id="CP036279">
    <property type="protein sequence ID" value="QDU62035.1"/>
    <property type="molecule type" value="Genomic_DNA"/>
</dbReference>
<dbReference type="RefSeq" id="WP_145258546.1">
    <property type="nucleotide sequence ID" value="NZ_CP036279.1"/>
</dbReference>
<sequence precursor="true">MMRKALLAAALCLVTTLPTYAQEQAVAGATTVNVSKKCCSIFDFLGIGQAFDFINENIFKSALGQAANRVLGPVGRALGLGPSLLSDKFANEPGAMGLAHKLKKEELKAPLKVKAIEYLGTLDCNCYPEVVDALLASLDDCTEVVRFAALKALRKQCGKKHFSHLHGHKQSCECESECRCDCRGCQCQRKVIERLNDLLLERDETGCLKEKSHRVRELATIMIEECLSKRQPPPGMCMDEPAEEVKPAPEKKPTPDPVPKAKPDVAPKAVPDTTTTNSPSSLGSWLRSWSRASKSDEPAEQVTETVSHEVVQETPAPTATAVTHTAGYRGVPREPVEAAVETRVETRVEEPLVSEVIEEEYVPARHRRGSARPRFGKRTFGSRCRACERREKLAEVETDEAAPRVSGEVALITAEVVAEEGIVIESPERQAKQSGSPKSRRHLLGEIFGY</sequence>
<evidence type="ECO:0000313" key="4">
    <source>
        <dbReference type="Proteomes" id="UP000317093"/>
    </source>
</evidence>
<accession>A0A518B4Y3</accession>
<keyword evidence="2" id="KW-0732">Signal</keyword>
<feature type="region of interest" description="Disordered" evidence="1">
    <location>
        <begin position="232"/>
        <end position="310"/>
    </location>
</feature>
<keyword evidence="4" id="KW-1185">Reference proteome</keyword>
<feature type="region of interest" description="Disordered" evidence="1">
    <location>
        <begin position="426"/>
        <end position="450"/>
    </location>
</feature>
<organism evidence="3 4">
    <name type="scientific">Kolteria novifilia</name>
    <dbReference type="NCBI Taxonomy" id="2527975"/>
    <lineage>
        <taxon>Bacteria</taxon>
        <taxon>Pseudomonadati</taxon>
        <taxon>Planctomycetota</taxon>
        <taxon>Planctomycetia</taxon>
        <taxon>Kolteriales</taxon>
        <taxon>Kolteriaceae</taxon>
        <taxon>Kolteria</taxon>
    </lineage>
</organism>
<evidence type="ECO:0008006" key="5">
    <source>
        <dbReference type="Google" id="ProtNLM"/>
    </source>
</evidence>
<feature type="chain" id="PRO_5021790053" description="HEAT repeat protein" evidence="2">
    <location>
        <begin position="22"/>
        <end position="450"/>
    </location>
</feature>
<reference evidence="3 4" key="1">
    <citation type="submission" date="2019-02" db="EMBL/GenBank/DDBJ databases">
        <title>Deep-cultivation of Planctomycetes and their phenomic and genomic characterization uncovers novel biology.</title>
        <authorList>
            <person name="Wiegand S."/>
            <person name="Jogler M."/>
            <person name="Boedeker C."/>
            <person name="Pinto D."/>
            <person name="Vollmers J."/>
            <person name="Rivas-Marin E."/>
            <person name="Kohn T."/>
            <person name="Peeters S.H."/>
            <person name="Heuer A."/>
            <person name="Rast P."/>
            <person name="Oberbeckmann S."/>
            <person name="Bunk B."/>
            <person name="Jeske O."/>
            <person name="Meyerdierks A."/>
            <person name="Storesund J.E."/>
            <person name="Kallscheuer N."/>
            <person name="Luecker S."/>
            <person name="Lage O.M."/>
            <person name="Pohl T."/>
            <person name="Merkel B.J."/>
            <person name="Hornburger P."/>
            <person name="Mueller R.-W."/>
            <person name="Bruemmer F."/>
            <person name="Labrenz M."/>
            <person name="Spormann A.M."/>
            <person name="Op den Camp H."/>
            <person name="Overmann J."/>
            <person name="Amann R."/>
            <person name="Jetten M.S.M."/>
            <person name="Mascher T."/>
            <person name="Medema M.H."/>
            <person name="Devos D.P."/>
            <person name="Kaster A.-K."/>
            <person name="Ovreas L."/>
            <person name="Rohde M."/>
            <person name="Galperin M.Y."/>
            <person name="Jogler C."/>
        </authorList>
    </citation>
    <scope>NUCLEOTIDE SEQUENCE [LARGE SCALE GENOMIC DNA]</scope>
    <source>
        <strain evidence="3 4">Pan216</strain>
    </source>
</reference>
<evidence type="ECO:0000313" key="3">
    <source>
        <dbReference type="EMBL" id="QDU62035.1"/>
    </source>
</evidence>
<feature type="compositionally biased region" description="Low complexity" evidence="1">
    <location>
        <begin position="266"/>
        <end position="292"/>
    </location>
</feature>
<evidence type="ECO:0000256" key="2">
    <source>
        <dbReference type="SAM" id="SignalP"/>
    </source>
</evidence>
<dbReference type="KEGG" id="knv:Pan216_29010"/>